<keyword evidence="2" id="KW-1185">Reference proteome</keyword>
<proteinExistence type="predicted"/>
<accession>A0ABD1E3S7</accession>
<protein>
    <submittedName>
        <fullName evidence="1">Uncharacterized protein</fullName>
    </submittedName>
</protein>
<comment type="caution">
    <text evidence="1">The sequence shown here is derived from an EMBL/GenBank/DDBJ whole genome shotgun (WGS) entry which is preliminary data.</text>
</comment>
<gene>
    <name evidence="1" type="ORF">ABEB36_013976</name>
</gene>
<organism evidence="1 2">
    <name type="scientific">Hypothenemus hampei</name>
    <name type="common">Coffee berry borer</name>
    <dbReference type="NCBI Taxonomy" id="57062"/>
    <lineage>
        <taxon>Eukaryota</taxon>
        <taxon>Metazoa</taxon>
        <taxon>Ecdysozoa</taxon>
        <taxon>Arthropoda</taxon>
        <taxon>Hexapoda</taxon>
        <taxon>Insecta</taxon>
        <taxon>Pterygota</taxon>
        <taxon>Neoptera</taxon>
        <taxon>Endopterygota</taxon>
        <taxon>Coleoptera</taxon>
        <taxon>Polyphaga</taxon>
        <taxon>Cucujiformia</taxon>
        <taxon>Curculionidae</taxon>
        <taxon>Scolytinae</taxon>
        <taxon>Hypothenemus</taxon>
    </lineage>
</organism>
<dbReference type="Proteomes" id="UP001566132">
    <property type="component" value="Unassembled WGS sequence"/>
</dbReference>
<dbReference type="EMBL" id="JBDJPC010000012">
    <property type="protein sequence ID" value="KAL1489031.1"/>
    <property type="molecule type" value="Genomic_DNA"/>
</dbReference>
<evidence type="ECO:0000313" key="2">
    <source>
        <dbReference type="Proteomes" id="UP001566132"/>
    </source>
</evidence>
<reference evidence="1 2" key="1">
    <citation type="submission" date="2024-05" db="EMBL/GenBank/DDBJ databases">
        <title>Genetic variation in Jamaican populations of the coffee berry borer (Hypothenemus hampei).</title>
        <authorList>
            <person name="Errbii M."/>
            <person name="Myrie A."/>
        </authorList>
    </citation>
    <scope>NUCLEOTIDE SEQUENCE [LARGE SCALE GENOMIC DNA]</scope>
    <source>
        <strain evidence="1">JA-Hopewell-2020-01-JO</strain>
        <tissue evidence="1">Whole body</tissue>
    </source>
</reference>
<evidence type="ECO:0000313" key="1">
    <source>
        <dbReference type="EMBL" id="KAL1489031.1"/>
    </source>
</evidence>
<dbReference type="AlphaFoldDB" id="A0ABD1E3S7"/>
<sequence length="102" mass="11393">MNNLGRNILPEKISKMIQRLFFLIQVVLTGNSQSLNELASMANRIVKVNQTQVFRIGSHNEDNLVPAIAVLSEQVVKLGSNKDSFIQNYGKRRIKLANNQGG</sequence>
<name>A0ABD1E3S7_HYPHA</name>